<dbReference type="Proteomes" id="UP000184123">
    <property type="component" value="Unassembled WGS sequence"/>
</dbReference>
<dbReference type="EMBL" id="FRCA01000001">
    <property type="protein sequence ID" value="SHL50817.1"/>
    <property type="molecule type" value="Genomic_DNA"/>
</dbReference>
<dbReference type="InterPro" id="IPR015946">
    <property type="entry name" value="KH_dom-like_a/b"/>
</dbReference>
<protein>
    <submittedName>
        <fullName evidence="1">Peroxiredoxin</fullName>
    </submittedName>
    <submittedName>
        <fullName evidence="2">Putative redox protein</fullName>
    </submittedName>
</protein>
<evidence type="ECO:0000313" key="1">
    <source>
        <dbReference type="EMBL" id="GEN22118.1"/>
    </source>
</evidence>
<dbReference type="EMBL" id="BJXU01000003">
    <property type="protein sequence ID" value="GEN22118.1"/>
    <property type="molecule type" value="Genomic_DNA"/>
</dbReference>
<dbReference type="RefSeq" id="WP_073433651.1">
    <property type="nucleotide sequence ID" value="NZ_BJXU01000003.1"/>
</dbReference>
<dbReference type="SUPFAM" id="SSF82784">
    <property type="entry name" value="OsmC-like"/>
    <property type="match status" value="1"/>
</dbReference>
<sequence length="141" mass="15840">MSIHLRSERDGVLRQRASIESFDDLLVDVPEAFGGEGQAPDPHDYFDLSLGACKAITAQMYAKRKEWPLTDVSVVVTRDERDERRGVYRLDVAMTFHGIEDPQQLARLEEISHKCPIHRLMTTSTVEVTTRTLATSLGTAP</sequence>
<evidence type="ECO:0000313" key="4">
    <source>
        <dbReference type="Proteomes" id="UP000321726"/>
    </source>
</evidence>
<keyword evidence="4" id="KW-1185">Reference proteome</keyword>
<evidence type="ECO:0000313" key="3">
    <source>
        <dbReference type="Proteomes" id="UP000184123"/>
    </source>
</evidence>
<reference evidence="2 3" key="1">
    <citation type="submission" date="2016-11" db="EMBL/GenBank/DDBJ databases">
        <authorList>
            <person name="Jaros S."/>
            <person name="Januszkiewicz K."/>
            <person name="Wedrychowicz H."/>
        </authorList>
    </citation>
    <scope>NUCLEOTIDE SEQUENCE [LARGE SCALE GENOMIC DNA]</scope>
    <source>
        <strain evidence="2 3">DSM 4740</strain>
    </source>
</reference>
<evidence type="ECO:0000313" key="2">
    <source>
        <dbReference type="EMBL" id="SHL50817.1"/>
    </source>
</evidence>
<reference evidence="1 4" key="2">
    <citation type="submission" date="2019-07" db="EMBL/GenBank/DDBJ databases">
        <title>Whole genome shotgun sequence of Halomonas cupida NBRC 102219.</title>
        <authorList>
            <person name="Hosoyama A."/>
            <person name="Uohara A."/>
            <person name="Ohji S."/>
            <person name="Ichikawa N."/>
        </authorList>
    </citation>
    <scope>NUCLEOTIDE SEQUENCE [LARGE SCALE GENOMIC DNA]</scope>
    <source>
        <strain evidence="1 4">NBRC 102219</strain>
    </source>
</reference>
<proteinExistence type="predicted"/>
<dbReference type="AlphaFoldDB" id="A0A1M7B782"/>
<gene>
    <name evidence="1" type="ORF">HCU01_00670</name>
    <name evidence="2" type="ORF">SAMN05660971_00784</name>
</gene>
<accession>A0A1M7B782</accession>
<dbReference type="STRING" id="44933.SAMN05660971_00784"/>
<dbReference type="Gene3D" id="3.30.300.20">
    <property type="match status" value="1"/>
</dbReference>
<organism evidence="2 3">
    <name type="scientific">Halomonas cupida</name>
    <dbReference type="NCBI Taxonomy" id="44933"/>
    <lineage>
        <taxon>Bacteria</taxon>
        <taxon>Pseudomonadati</taxon>
        <taxon>Pseudomonadota</taxon>
        <taxon>Gammaproteobacteria</taxon>
        <taxon>Oceanospirillales</taxon>
        <taxon>Halomonadaceae</taxon>
        <taxon>Halomonas</taxon>
    </lineage>
</organism>
<dbReference type="OrthoDB" id="9789573at2"/>
<dbReference type="PANTHER" id="PTHR39624:SF2">
    <property type="entry name" value="OSMC-LIKE PROTEIN"/>
    <property type="match status" value="1"/>
</dbReference>
<dbReference type="InterPro" id="IPR036102">
    <property type="entry name" value="OsmC/Ohrsf"/>
</dbReference>
<dbReference type="InterPro" id="IPR003718">
    <property type="entry name" value="OsmC/Ohr_fam"/>
</dbReference>
<dbReference type="Proteomes" id="UP000321726">
    <property type="component" value="Unassembled WGS sequence"/>
</dbReference>
<dbReference type="Pfam" id="PF02566">
    <property type="entry name" value="OsmC"/>
    <property type="match status" value="1"/>
</dbReference>
<dbReference type="PANTHER" id="PTHR39624">
    <property type="entry name" value="PROTEIN INVOLVED IN RIMO-MEDIATED BETA-METHYLTHIOLATION OF RIBOSOMAL PROTEIN S12 YCAO"/>
    <property type="match status" value="1"/>
</dbReference>
<name>A0A1M7B782_9GAMM</name>